<dbReference type="SMART" id="SM00760">
    <property type="entry name" value="Bac_DnaA_C"/>
    <property type="match status" value="1"/>
</dbReference>
<feature type="region of interest" description="Disordered" evidence="8">
    <location>
        <begin position="90"/>
        <end position="114"/>
    </location>
</feature>
<feature type="compositionally biased region" description="Low complexity" evidence="8">
    <location>
        <begin position="95"/>
        <end position="105"/>
    </location>
</feature>
<dbReference type="PANTHER" id="PTHR30050">
    <property type="entry name" value="CHROMOSOMAL REPLICATION INITIATOR PROTEIN DNAA"/>
    <property type="match status" value="1"/>
</dbReference>
<keyword evidence="7" id="KW-0238">DNA-binding</keyword>
<gene>
    <name evidence="11" type="ORF">MNBD_NITROSPIRAE01-361</name>
</gene>
<feature type="domain" description="Chromosomal replication initiator DnaA C-terminal" evidence="10">
    <location>
        <begin position="358"/>
        <end position="427"/>
    </location>
</feature>
<dbReference type="SMART" id="SM00382">
    <property type="entry name" value="AAA"/>
    <property type="match status" value="1"/>
</dbReference>
<keyword evidence="4" id="KW-0547">Nucleotide-binding</keyword>
<dbReference type="SUPFAM" id="SSF52540">
    <property type="entry name" value="P-loop containing nucleoside triphosphate hydrolases"/>
    <property type="match status" value="1"/>
</dbReference>
<dbReference type="NCBIfam" id="TIGR00362">
    <property type="entry name" value="DnaA"/>
    <property type="match status" value="1"/>
</dbReference>
<dbReference type="GO" id="GO:0006275">
    <property type="term" value="P:regulation of DNA replication"/>
    <property type="evidence" value="ECO:0007669"/>
    <property type="project" value="InterPro"/>
</dbReference>
<dbReference type="GO" id="GO:0006270">
    <property type="term" value="P:DNA replication initiation"/>
    <property type="evidence" value="ECO:0007669"/>
    <property type="project" value="InterPro"/>
</dbReference>
<evidence type="ECO:0000313" key="11">
    <source>
        <dbReference type="EMBL" id="VAX32236.1"/>
    </source>
</evidence>
<dbReference type="Pfam" id="PF08299">
    <property type="entry name" value="Bac_DnaA_C"/>
    <property type="match status" value="1"/>
</dbReference>
<keyword evidence="2" id="KW-0963">Cytoplasm</keyword>
<evidence type="ECO:0000256" key="7">
    <source>
        <dbReference type="ARBA" id="ARBA00023125"/>
    </source>
</evidence>
<dbReference type="Pfam" id="PF00308">
    <property type="entry name" value="Bac_DnaA"/>
    <property type="match status" value="1"/>
</dbReference>
<evidence type="ECO:0000256" key="1">
    <source>
        <dbReference type="ARBA" id="ARBA00006583"/>
    </source>
</evidence>
<dbReference type="Gene3D" id="3.40.50.300">
    <property type="entry name" value="P-loop containing nucleotide triphosphate hydrolases"/>
    <property type="match status" value="1"/>
</dbReference>
<keyword evidence="3" id="KW-0235">DNA replication</keyword>
<name>A0A3B1CNX6_9ZZZZ</name>
<dbReference type="SUPFAM" id="SSF48295">
    <property type="entry name" value="TrpR-like"/>
    <property type="match status" value="1"/>
</dbReference>
<dbReference type="InterPro" id="IPR001957">
    <property type="entry name" value="Chromosome_initiator_DnaA"/>
</dbReference>
<keyword evidence="6" id="KW-0446">Lipid-binding</keyword>
<dbReference type="InterPro" id="IPR020591">
    <property type="entry name" value="Chromosome_initiator_DnaA-like"/>
</dbReference>
<dbReference type="HAMAP" id="MF_00377">
    <property type="entry name" value="DnaA_bact"/>
    <property type="match status" value="1"/>
</dbReference>
<reference evidence="11" key="1">
    <citation type="submission" date="2018-06" db="EMBL/GenBank/DDBJ databases">
        <authorList>
            <person name="Zhirakovskaya E."/>
        </authorList>
    </citation>
    <scope>NUCLEOTIDE SEQUENCE</scope>
</reference>
<accession>A0A3B1CNX6</accession>
<dbReference type="PROSITE" id="PS01008">
    <property type="entry name" value="DNAA"/>
    <property type="match status" value="1"/>
</dbReference>
<feature type="domain" description="AAA+ ATPase" evidence="9">
    <location>
        <begin position="147"/>
        <end position="275"/>
    </location>
</feature>
<evidence type="ECO:0000256" key="2">
    <source>
        <dbReference type="ARBA" id="ARBA00022490"/>
    </source>
</evidence>
<dbReference type="Pfam" id="PF11638">
    <property type="entry name" value="DnaA_N"/>
    <property type="match status" value="1"/>
</dbReference>
<dbReference type="InterPro" id="IPR038454">
    <property type="entry name" value="DnaA_N_sf"/>
</dbReference>
<dbReference type="FunFam" id="3.40.50.300:FF:000150">
    <property type="entry name" value="Chromosomal replication initiator protein DnaA"/>
    <property type="match status" value="1"/>
</dbReference>
<dbReference type="Gene3D" id="1.10.8.60">
    <property type="match status" value="1"/>
</dbReference>
<evidence type="ECO:0000256" key="6">
    <source>
        <dbReference type="ARBA" id="ARBA00023121"/>
    </source>
</evidence>
<evidence type="ECO:0000256" key="4">
    <source>
        <dbReference type="ARBA" id="ARBA00022741"/>
    </source>
</evidence>
<dbReference type="Gene3D" id="1.10.1750.10">
    <property type="match status" value="1"/>
</dbReference>
<evidence type="ECO:0000259" key="10">
    <source>
        <dbReference type="SMART" id="SM00760"/>
    </source>
</evidence>
<evidence type="ECO:0000259" key="9">
    <source>
        <dbReference type="SMART" id="SM00382"/>
    </source>
</evidence>
<dbReference type="FunFam" id="1.10.8.60:FF:000003">
    <property type="entry name" value="Chromosomal replication initiator protein DnaA"/>
    <property type="match status" value="1"/>
</dbReference>
<evidence type="ECO:0000256" key="5">
    <source>
        <dbReference type="ARBA" id="ARBA00022840"/>
    </source>
</evidence>
<protein>
    <submittedName>
        <fullName evidence="11">Chromosomal replication initiator protein DnaA</fullName>
    </submittedName>
</protein>
<dbReference type="InterPro" id="IPR013317">
    <property type="entry name" value="DnaA_dom"/>
</dbReference>
<dbReference type="InterPro" id="IPR027417">
    <property type="entry name" value="P-loop_NTPase"/>
</dbReference>
<dbReference type="GO" id="GO:0005524">
    <property type="term" value="F:ATP binding"/>
    <property type="evidence" value="ECO:0007669"/>
    <property type="project" value="UniProtKB-KW"/>
</dbReference>
<dbReference type="EMBL" id="UOGF01000085">
    <property type="protein sequence ID" value="VAX32236.1"/>
    <property type="molecule type" value="Genomic_DNA"/>
</dbReference>
<dbReference type="CDD" id="cd00009">
    <property type="entry name" value="AAA"/>
    <property type="match status" value="1"/>
</dbReference>
<dbReference type="CDD" id="cd06571">
    <property type="entry name" value="Bac_DnaA_C"/>
    <property type="match status" value="1"/>
</dbReference>
<organism evidence="11">
    <name type="scientific">hydrothermal vent metagenome</name>
    <dbReference type="NCBI Taxonomy" id="652676"/>
    <lineage>
        <taxon>unclassified sequences</taxon>
        <taxon>metagenomes</taxon>
        <taxon>ecological metagenomes</taxon>
    </lineage>
</organism>
<dbReference type="GO" id="GO:0003688">
    <property type="term" value="F:DNA replication origin binding"/>
    <property type="evidence" value="ECO:0007669"/>
    <property type="project" value="InterPro"/>
</dbReference>
<comment type="similarity">
    <text evidence="1">Belongs to the DnaA family.</text>
</comment>
<dbReference type="AlphaFoldDB" id="A0A3B1CNX6"/>
<proteinExistence type="inferred from homology"/>
<dbReference type="InterPro" id="IPR013159">
    <property type="entry name" value="DnaA_C"/>
</dbReference>
<sequence>MQLDLIWEDVLNQIKPNISQQAFDTWLKPTALVSVREGEIIISVPNQFFGEWIREHYYQMMKEVLEKEFSKENMTIQFEIHPDQASAGFTQEKASSGLKNSGSKNGLKRKERGNLNPRYNFDSFVVGSSNQFAHAASLKVAEKPGVTYNPLFLYGGVGLGKTHLLSAIGNYLSENDPHVRIAYLSTEQFTNDVIHSIRYDKMAEFRNRYRNVDALLIDDIQFIGGKERTQEEFFHTFNTLYESNKQVVISSDRSVKEISDIEDRLRSRFEMGLIADIQPPDLETKIVILRRKAELEQIDLPNDVTLLLATQIKSNVRELEGSLIRLGAYSSLIGQGITVEMAKRVLHDSIQDRERIVSVDDVLRAVSERYQIRISELKSKRRTKNLVIPRQIGMYLTRQLTNLSFPEIGKAFGGKDHSTVIHACKQIEKEKAEDFNLKMILESLAEHLREG</sequence>
<evidence type="ECO:0000256" key="8">
    <source>
        <dbReference type="SAM" id="MobiDB-lite"/>
    </source>
</evidence>
<dbReference type="InterPro" id="IPR024633">
    <property type="entry name" value="DnaA_N_dom"/>
</dbReference>
<dbReference type="InterPro" id="IPR003593">
    <property type="entry name" value="AAA+_ATPase"/>
</dbReference>
<keyword evidence="5" id="KW-0067">ATP-binding</keyword>
<evidence type="ECO:0000256" key="3">
    <source>
        <dbReference type="ARBA" id="ARBA00022705"/>
    </source>
</evidence>
<dbReference type="GO" id="GO:0008289">
    <property type="term" value="F:lipid binding"/>
    <property type="evidence" value="ECO:0007669"/>
    <property type="project" value="UniProtKB-KW"/>
</dbReference>
<dbReference type="PANTHER" id="PTHR30050:SF2">
    <property type="entry name" value="CHROMOSOMAL REPLICATION INITIATOR PROTEIN DNAA"/>
    <property type="match status" value="1"/>
</dbReference>
<dbReference type="GO" id="GO:0005886">
    <property type="term" value="C:plasma membrane"/>
    <property type="evidence" value="ECO:0007669"/>
    <property type="project" value="TreeGrafter"/>
</dbReference>
<dbReference type="InterPro" id="IPR018312">
    <property type="entry name" value="Chromosome_initiator_DnaA_CS"/>
</dbReference>
<dbReference type="Gene3D" id="3.30.300.180">
    <property type="match status" value="1"/>
</dbReference>
<dbReference type="InterPro" id="IPR010921">
    <property type="entry name" value="Trp_repressor/repl_initiator"/>
</dbReference>
<dbReference type="PRINTS" id="PR00051">
    <property type="entry name" value="DNAA"/>
</dbReference>